<dbReference type="Gene3D" id="2.60.120.10">
    <property type="entry name" value="Jelly Rolls"/>
    <property type="match status" value="1"/>
</dbReference>
<accession>A0A7S3FD00</accession>
<feature type="region of interest" description="Disordered" evidence="1">
    <location>
        <begin position="300"/>
        <end position="336"/>
    </location>
</feature>
<evidence type="ECO:0000259" key="2">
    <source>
        <dbReference type="Pfam" id="PF07883"/>
    </source>
</evidence>
<dbReference type="PANTHER" id="PTHR36440">
    <property type="entry name" value="PUTATIVE (AFU_ORTHOLOGUE AFUA_8G07350)-RELATED"/>
    <property type="match status" value="1"/>
</dbReference>
<evidence type="ECO:0000313" key="3">
    <source>
        <dbReference type="EMBL" id="CAE0140412.1"/>
    </source>
</evidence>
<organism evidence="3">
    <name type="scientific">Prasinoderma singulare</name>
    <dbReference type="NCBI Taxonomy" id="676789"/>
    <lineage>
        <taxon>Eukaryota</taxon>
        <taxon>Viridiplantae</taxon>
        <taxon>Prasinodermophyta</taxon>
        <taxon>Prasinodermophyceae</taxon>
        <taxon>Prasinodermales</taxon>
        <taxon>Prasinodermaceae</taxon>
        <taxon>Prasinoderma</taxon>
    </lineage>
</organism>
<dbReference type="InterPro" id="IPR014710">
    <property type="entry name" value="RmlC-like_jellyroll"/>
</dbReference>
<reference evidence="3" key="1">
    <citation type="submission" date="2021-01" db="EMBL/GenBank/DDBJ databases">
        <authorList>
            <person name="Corre E."/>
            <person name="Pelletier E."/>
            <person name="Niang G."/>
            <person name="Scheremetjew M."/>
            <person name="Finn R."/>
            <person name="Kale V."/>
            <person name="Holt S."/>
            <person name="Cochrane G."/>
            <person name="Meng A."/>
            <person name="Brown T."/>
            <person name="Cohen L."/>
        </authorList>
    </citation>
    <scope>NUCLEOTIDE SEQUENCE</scope>
    <source>
        <strain evidence="3">RCC927</strain>
    </source>
</reference>
<dbReference type="SUPFAM" id="SSF51182">
    <property type="entry name" value="RmlC-like cupins"/>
    <property type="match status" value="1"/>
</dbReference>
<name>A0A7S3FD00_9VIRI</name>
<dbReference type="AlphaFoldDB" id="A0A7S3FD00"/>
<dbReference type="PANTHER" id="PTHR36440:SF1">
    <property type="entry name" value="PUTATIVE (AFU_ORTHOLOGUE AFUA_8G07350)-RELATED"/>
    <property type="match status" value="1"/>
</dbReference>
<evidence type="ECO:0000256" key="1">
    <source>
        <dbReference type="SAM" id="MobiDB-lite"/>
    </source>
</evidence>
<gene>
    <name evidence="3" type="ORF">PSIN1315_LOCUS7844</name>
</gene>
<sequence length="336" mass="36581">MRKPGLSLKQALKVAGVTAIAAYVSRQYQAALRRTPLTSLAVRAADAKNASREAALGAFDWRNLADTNAPEALEQPRFVVTSPAAATGDKFFEFEETVPAGSPGFSEGRAGSPPMHAHPRELETFTVLEGEMRAEVEGEVLTVQEGDSLSIPKGATHQFWNGHADKTLRIRIRLEPPNALESKGRPGCAYAEAFFENLSGMLRDAGGKPDPLAMMQLFAAGGMELREGPAFLWPVFKYVVPVITGYSGYLPTHDAYTWPCYDYVYRTKPDERAKYKGDDCTESKCDAFCWFEQQTDKTQQQRMAHVPKAAAPPPQDAAGASGGATMNTERAADGEL</sequence>
<proteinExistence type="predicted"/>
<feature type="domain" description="Cupin type-2" evidence="2">
    <location>
        <begin position="111"/>
        <end position="163"/>
    </location>
</feature>
<dbReference type="Pfam" id="PF07883">
    <property type="entry name" value="Cupin_2"/>
    <property type="match status" value="1"/>
</dbReference>
<protein>
    <recommendedName>
        <fullName evidence="2">Cupin type-2 domain-containing protein</fullName>
    </recommendedName>
</protein>
<dbReference type="InterPro" id="IPR053146">
    <property type="entry name" value="QDO-like"/>
</dbReference>
<dbReference type="EMBL" id="HBHY01012204">
    <property type="protein sequence ID" value="CAE0140412.1"/>
    <property type="molecule type" value="Transcribed_RNA"/>
</dbReference>
<dbReference type="InterPro" id="IPR011051">
    <property type="entry name" value="RmlC_Cupin_sf"/>
</dbReference>
<dbReference type="InterPro" id="IPR013096">
    <property type="entry name" value="Cupin_2"/>
</dbReference>